<proteinExistence type="predicted"/>
<feature type="transmembrane region" description="Helical" evidence="1">
    <location>
        <begin position="64"/>
        <end position="82"/>
    </location>
</feature>
<feature type="transmembrane region" description="Helical" evidence="1">
    <location>
        <begin position="289"/>
        <end position="309"/>
    </location>
</feature>
<keyword evidence="1" id="KW-0812">Transmembrane</keyword>
<protein>
    <submittedName>
        <fullName evidence="2">Low temperature requirement protein A</fullName>
    </submittedName>
</protein>
<feature type="transmembrane region" description="Helical" evidence="1">
    <location>
        <begin position="186"/>
        <end position="209"/>
    </location>
</feature>
<evidence type="ECO:0000313" key="3">
    <source>
        <dbReference type="Proteomes" id="UP000308149"/>
    </source>
</evidence>
<dbReference type="Pfam" id="PF06772">
    <property type="entry name" value="LtrA"/>
    <property type="match status" value="1"/>
</dbReference>
<evidence type="ECO:0000313" key="2">
    <source>
        <dbReference type="EMBL" id="QDA58563.1"/>
    </source>
</evidence>
<gene>
    <name evidence="2" type="ORF">FHQ07_12775</name>
</gene>
<dbReference type="PANTHER" id="PTHR36840:SF1">
    <property type="entry name" value="BLL5714 PROTEIN"/>
    <property type="match status" value="1"/>
</dbReference>
<dbReference type="EMBL" id="CP040871">
    <property type="protein sequence ID" value="QDA58563.1"/>
    <property type="molecule type" value="Genomic_DNA"/>
</dbReference>
<evidence type="ECO:0000256" key="1">
    <source>
        <dbReference type="SAM" id="Phobius"/>
    </source>
</evidence>
<feature type="transmembrane region" description="Helical" evidence="1">
    <location>
        <begin position="215"/>
        <end position="234"/>
    </location>
</feature>
<feature type="transmembrane region" description="Helical" evidence="1">
    <location>
        <begin position="254"/>
        <end position="277"/>
    </location>
</feature>
<sequence length="371" mass="40822">MVELFYDLVFVFAITQLSHGLLERLTPLGALQVGVLFVGAWWLWMYTTWCTNWLNPASTAVRQLLFALMLLGLLMSAALPHAFAERGLVFALAYVAQHLLRSLYMIRAFGPRTGHGRNFIRISLWLLASGVLWIVGGLADPQTRLAWWALAIAIEFLGPIAYFRLPGLGASSTADWDVDPQHMGERCGLFVIIALGESLLITGATFANLPWNQPSVLGFLAAFLGTVAMWWIYFDSGSERAVQHFEHAADRGRVARLAYTYLHIPIIAGIVVCAVADELVLVHPEHAENAGIAAILGGPFLYLLGNALFKWVTNQRRLPPFSHMVGLAVLAALSVPAFGHAFSALALGWLTTATLMLVALWEWFSLQRGKA</sequence>
<keyword evidence="1" id="KW-1133">Transmembrane helix</keyword>
<dbReference type="AlphaFoldDB" id="A0A5B7ZVP6"/>
<feature type="transmembrane region" description="Helical" evidence="1">
    <location>
        <begin position="321"/>
        <end position="338"/>
    </location>
</feature>
<feature type="transmembrane region" description="Helical" evidence="1">
    <location>
        <begin position="25"/>
        <end position="44"/>
    </location>
</feature>
<keyword evidence="1" id="KW-0472">Membrane</keyword>
<feature type="transmembrane region" description="Helical" evidence="1">
    <location>
        <begin position="344"/>
        <end position="364"/>
    </location>
</feature>
<feature type="transmembrane region" description="Helical" evidence="1">
    <location>
        <begin position="145"/>
        <end position="165"/>
    </location>
</feature>
<dbReference type="Proteomes" id="UP000308149">
    <property type="component" value="Chromosome"/>
</dbReference>
<organism evidence="2 3">
    <name type="scientific">Thermomonas aquatica</name>
    <dbReference type="NCBI Taxonomy" id="2202149"/>
    <lineage>
        <taxon>Bacteria</taxon>
        <taxon>Pseudomonadati</taxon>
        <taxon>Pseudomonadota</taxon>
        <taxon>Gammaproteobacteria</taxon>
        <taxon>Lysobacterales</taxon>
        <taxon>Lysobacteraceae</taxon>
        <taxon>Thermomonas</taxon>
    </lineage>
</organism>
<feature type="transmembrane region" description="Helical" evidence="1">
    <location>
        <begin position="88"/>
        <end position="106"/>
    </location>
</feature>
<dbReference type="InterPro" id="IPR010640">
    <property type="entry name" value="Low_temperature_requirement_A"/>
</dbReference>
<reference evidence="2 3" key="1">
    <citation type="submission" date="2019-06" db="EMBL/GenBank/DDBJ databases">
        <title>Thermomonas aquatica sp. nov., isolated from an industrial wastewater treatment plant.</title>
        <authorList>
            <person name="Jeon J.H."/>
            <person name="Park D.-S."/>
        </authorList>
    </citation>
    <scope>NUCLEOTIDE SEQUENCE [LARGE SCALE GENOMIC DNA]</scope>
    <source>
        <strain evidence="2 3">SY21</strain>
    </source>
</reference>
<keyword evidence="3" id="KW-1185">Reference proteome</keyword>
<dbReference type="PANTHER" id="PTHR36840">
    <property type="entry name" value="BLL5714 PROTEIN"/>
    <property type="match status" value="1"/>
</dbReference>
<feature type="transmembrane region" description="Helical" evidence="1">
    <location>
        <begin position="118"/>
        <end position="139"/>
    </location>
</feature>
<dbReference type="OrthoDB" id="5520804at2"/>
<accession>A0A5B7ZVP6</accession>
<name>A0A5B7ZVP6_9GAMM</name>
<dbReference type="KEGG" id="thes:FHQ07_12775"/>